<sequence length="489" mass="55267">MEPSQNCGSIRKRPAEQAMNDGDIDRIYRFTILLPNGTTVGIALREPNPTMASGDFMLMAKERYDRAKAQDPSLRSKRPIAWESNELHLEDANGNRIKSRIIFDNFKPHKRHILRLHNMWDLTPVTELLKELPEDYTFETALADLIDNSLQAVWANPLKSKRLISLDISDEKISIFDTGPGMDDSDENSIAKWGKMGASLHRKYKVKAVGGKPPYLMPFFGLFGFGGPIASMHLGRHAMVSSKTMQSKRVYTLHLKREALLSRSGSQHSWKTDGGVRVPSENESARAPQGSFTKVEIFKPRMKNVNLYQLSCKLKDIYFPYVQVNGIDLAEIEGGEVAITNLHSCNGPDFIIQVHFSITEDTDANRILGSTAIHEANACLKCVYFPVVQGKENIERILEKLEADGCRLAESYESFSRVSIRRLGRLLPDACWGLLPFMERHKKGDKAHLFRRSFFRVKCFIETDARFSPTPSKVRGTLLPIHGPSGFHY</sequence>
<proteinExistence type="predicted"/>
<organism evidence="2">
    <name type="scientific">Eucalyptus grandis</name>
    <name type="common">Flooded gum</name>
    <dbReference type="NCBI Taxonomy" id="71139"/>
    <lineage>
        <taxon>Eukaryota</taxon>
        <taxon>Viridiplantae</taxon>
        <taxon>Streptophyta</taxon>
        <taxon>Embryophyta</taxon>
        <taxon>Tracheophyta</taxon>
        <taxon>Spermatophyta</taxon>
        <taxon>Magnoliopsida</taxon>
        <taxon>eudicotyledons</taxon>
        <taxon>Gunneridae</taxon>
        <taxon>Pentapetalae</taxon>
        <taxon>rosids</taxon>
        <taxon>malvids</taxon>
        <taxon>Myrtales</taxon>
        <taxon>Myrtaceae</taxon>
        <taxon>Myrtoideae</taxon>
        <taxon>Eucalypteae</taxon>
        <taxon>Eucalyptus</taxon>
    </lineage>
</organism>
<dbReference type="Gramene" id="KCW62378">
    <property type="protein sequence ID" value="KCW62378"/>
    <property type="gene ID" value="EUGRSUZ_H05016"/>
</dbReference>
<dbReference type="Gene3D" id="3.30.565.10">
    <property type="entry name" value="Histidine kinase-like ATPase, C-terminal domain"/>
    <property type="match status" value="1"/>
</dbReference>
<accession>A0A059B8C7</accession>
<dbReference type="EMBL" id="KK198760">
    <property type="protein sequence ID" value="KCW62378.1"/>
    <property type="molecule type" value="Genomic_DNA"/>
</dbReference>
<evidence type="ECO:0008006" key="3">
    <source>
        <dbReference type="Google" id="ProtNLM"/>
    </source>
</evidence>
<dbReference type="InParanoid" id="A0A059B8C7"/>
<feature type="region of interest" description="Disordered" evidence="1">
    <location>
        <begin position="264"/>
        <end position="285"/>
    </location>
</feature>
<gene>
    <name evidence="2" type="ORF">EUGRSUZ_H05016</name>
</gene>
<dbReference type="AlphaFoldDB" id="A0A059B8C7"/>
<evidence type="ECO:0000256" key="1">
    <source>
        <dbReference type="SAM" id="MobiDB-lite"/>
    </source>
</evidence>
<dbReference type="Pfam" id="PF13589">
    <property type="entry name" value="HATPase_c_3"/>
    <property type="match status" value="1"/>
</dbReference>
<name>A0A059B8C7_EUCGR</name>
<dbReference type="STRING" id="71139.A0A059B8C7"/>
<protein>
    <recommendedName>
        <fullName evidence="3">Morc S5 domain-containing protein</fullName>
    </recommendedName>
</protein>
<dbReference type="InterPro" id="IPR036890">
    <property type="entry name" value="HATPase_C_sf"/>
</dbReference>
<dbReference type="SUPFAM" id="SSF55874">
    <property type="entry name" value="ATPase domain of HSP90 chaperone/DNA topoisomerase II/histidine kinase"/>
    <property type="match status" value="1"/>
</dbReference>
<evidence type="ECO:0000313" key="2">
    <source>
        <dbReference type="EMBL" id="KCW62378.1"/>
    </source>
</evidence>
<reference evidence="2" key="1">
    <citation type="submission" date="2013-07" db="EMBL/GenBank/DDBJ databases">
        <title>The genome of Eucalyptus grandis.</title>
        <authorList>
            <person name="Schmutz J."/>
            <person name="Hayes R."/>
            <person name="Myburg A."/>
            <person name="Tuskan G."/>
            <person name="Grattapaglia D."/>
            <person name="Rokhsar D.S."/>
        </authorList>
    </citation>
    <scope>NUCLEOTIDE SEQUENCE</scope>
    <source>
        <tissue evidence="2">Leaf extractions</tissue>
    </source>
</reference>